<keyword evidence="4 10" id="KW-0238">DNA-binding</keyword>
<evidence type="ECO:0000256" key="9">
    <source>
        <dbReference type="ARBA" id="ARBA00040128"/>
    </source>
</evidence>
<dbReference type="Proteomes" id="UP000515159">
    <property type="component" value="Chromosome 5"/>
</dbReference>
<evidence type="ECO:0000256" key="7">
    <source>
        <dbReference type="ARBA" id="ARBA00023242"/>
    </source>
</evidence>
<keyword evidence="14" id="KW-1185">Reference proteome</keyword>
<keyword evidence="5 10" id="KW-0371">Homeobox</keyword>
<dbReference type="InParanoid" id="A0A6P8RHN9"/>
<protein>
    <recommendedName>
        <fullName evidence="9">Homeobox protein Hox-D1</fullName>
    </recommendedName>
</protein>
<evidence type="ECO:0000259" key="13">
    <source>
        <dbReference type="PROSITE" id="PS50071"/>
    </source>
</evidence>
<evidence type="ECO:0000256" key="3">
    <source>
        <dbReference type="ARBA" id="ARBA00023015"/>
    </source>
</evidence>
<evidence type="ECO:0000256" key="10">
    <source>
        <dbReference type="PROSITE-ProRule" id="PRU00108"/>
    </source>
</evidence>
<sequence length="305" mass="33984">MNSYLEYVPCGDVLTFSHKCCRAEQRSVSLQSSPRRGPETPYAGVHAPSHHHHHSAAPPLPARALDPPRDPGSPAEYNFLSPDSAHDFSYGSNSQEDSGGQAQYSASVFSGNGAFILSGHVDYSTFGEQAPFQLCNKGQPDFCPWSFQKCSPSLSSHPMQRSSEPGPQTKASTFDWMKVKRNPPKKNKLSDYGILSSSSTMRTNFTTKQLTELEKEFHFNKYLTRSRRIEIANALQLNDTQVKIWFQNRRMKQKKREREGILPNSSRVGTLPISLSGLNYKKLVKSSENPFLSKGNPKSPSNAAN</sequence>
<dbReference type="KEGG" id="gsh:117361117"/>
<dbReference type="GO" id="GO:0000978">
    <property type="term" value="F:RNA polymerase II cis-regulatory region sequence-specific DNA binding"/>
    <property type="evidence" value="ECO:0007669"/>
    <property type="project" value="TreeGrafter"/>
</dbReference>
<dbReference type="GeneID" id="117361117"/>
<evidence type="ECO:0000256" key="12">
    <source>
        <dbReference type="SAM" id="MobiDB-lite"/>
    </source>
</evidence>
<dbReference type="PROSITE" id="PS00027">
    <property type="entry name" value="HOMEOBOX_1"/>
    <property type="match status" value="1"/>
</dbReference>
<keyword evidence="7 10" id="KW-0539">Nucleus</keyword>
<organism evidence="14 15">
    <name type="scientific">Geotrypetes seraphini</name>
    <name type="common">Gaboon caecilian</name>
    <name type="synonym">Caecilia seraphini</name>
    <dbReference type="NCBI Taxonomy" id="260995"/>
    <lineage>
        <taxon>Eukaryota</taxon>
        <taxon>Metazoa</taxon>
        <taxon>Chordata</taxon>
        <taxon>Craniata</taxon>
        <taxon>Vertebrata</taxon>
        <taxon>Euteleostomi</taxon>
        <taxon>Amphibia</taxon>
        <taxon>Gymnophiona</taxon>
        <taxon>Geotrypetes</taxon>
    </lineage>
</organism>
<dbReference type="InterPro" id="IPR001356">
    <property type="entry name" value="HD"/>
</dbReference>
<evidence type="ECO:0000256" key="4">
    <source>
        <dbReference type="ARBA" id="ARBA00023125"/>
    </source>
</evidence>
<evidence type="ECO:0000313" key="14">
    <source>
        <dbReference type="Proteomes" id="UP000515159"/>
    </source>
</evidence>
<reference evidence="15" key="1">
    <citation type="submission" date="2025-08" db="UniProtKB">
        <authorList>
            <consortium name="RefSeq"/>
        </authorList>
    </citation>
    <scope>IDENTIFICATION</scope>
</reference>
<dbReference type="PANTHER" id="PTHR45946:SF1">
    <property type="entry name" value="HOMEOBOX PROTEIN HOX-D1"/>
    <property type="match status" value="1"/>
</dbReference>
<dbReference type="Gene3D" id="1.10.10.60">
    <property type="entry name" value="Homeodomain-like"/>
    <property type="match status" value="1"/>
</dbReference>
<dbReference type="CDD" id="cd00086">
    <property type="entry name" value="homeodomain"/>
    <property type="match status" value="1"/>
</dbReference>
<keyword evidence="6" id="KW-0804">Transcription</keyword>
<dbReference type="SMART" id="SM00389">
    <property type="entry name" value="HOX"/>
    <property type="match status" value="1"/>
</dbReference>
<name>A0A6P8RHN9_GEOSA</name>
<dbReference type="PRINTS" id="PR00024">
    <property type="entry name" value="HOMEOBOX"/>
</dbReference>
<dbReference type="InterPro" id="IPR020479">
    <property type="entry name" value="HD_metazoa"/>
</dbReference>
<dbReference type="FunFam" id="1.10.10.60:FF:000113">
    <property type="entry name" value="homeobox protein Hox-B1"/>
    <property type="match status" value="1"/>
</dbReference>
<comment type="subcellular location">
    <subcellularLocation>
        <location evidence="1 10 11">Nucleus</location>
    </subcellularLocation>
</comment>
<feature type="DNA-binding region" description="Homeobox" evidence="10">
    <location>
        <begin position="198"/>
        <end position="257"/>
    </location>
</feature>
<dbReference type="CTD" id="3231"/>
<dbReference type="Pfam" id="PF00046">
    <property type="entry name" value="Homeodomain"/>
    <property type="match status" value="1"/>
</dbReference>
<evidence type="ECO:0000313" key="15">
    <source>
        <dbReference type="RefSeq" id="XP_033801921.1"/>
    </source>
</evidence>
<evidence type="ECO:0000256" key="8">
    <source>
        <dbReference type="ARBA" id="ARBA00029448"/>
    </source>
</evidence>
<keyword evidence="3" id="KW-0805">Transcription regulation</keyword>
<dbReference type="PROSITE" id="PS50071">
    <property type="entry name" value="HOMEOBOX_2"/>
    <property type="match status" value="1"/>
</dbReference>
<dbReference type="PANTHER" id="PTHR45946">
    <property type="entry name" value="HOMEOBOX PROTEIN ROUGH-RELATED"/>
    <property type="match status" value="1"/>
</dbReference>
<dbReference type="GO" id="GO:0005634">
    <property type="term" value="C:nucleus"/>
    <property type="evidence" value="ECO:0007669"/>
    <property type="project" value="UniProtKB-SubCell"/>
</dbReference>
<evidence type="ECO:0000256" key="11">
    <source>
        <dbReference type="RuleBase" id="RU000682"/>
    </source>
</evidence>
<evidence type="ECO:0000256" key="6">
    <source>
        <dbReference type="ARBA" id="ARBA00023163"/>
    </source>
</evidence>
<dbReference type="SUPFAM" id="SSF46689">
    <property type="entry name" value="Homeodomain-like"/>
    <property type="match status" value="1"/>
</dbReference>
<dbReference type="InterPro" id="IPR017970">
    <property type="entry name" value="Homeobox_CS"/>
</dbReference>
<proteinExistence type="inferred from homology"/>
<dbReference type="RefSeq" id="XP_033801921.1">
    <property type="nucleotide sequence ID" value="XM_033946030.1"/>
</dbReference>
<dbReference type="InterPro" id="IPR046327">
    <property type="entry name" value="HXA1/B1/D1"/>
</dbReference>
<dbReference type="FunCoup" id="A0A6P8RHN9">
    <property type="interactions" value="1061"/>
</dbReference>
<dbReference type="OrthoDB" id="6159439at2759"/>
<dbReference type="InterPro" id="IPR009057">
    <property type="entry name" value="Homeodomain-like_sf"/>
</dbReference>
<accession>A0A6P8RHN9</accession>
<comment type="similarity">
    <text evidence="8">Belongs to the Antp homeobox family. Labial subfamily.</text>
</comment>
<dbReference type="AlphaFoldDB" id="A0A6P8RHN9"/>
<evidence type="ECO:0000256" key="5">
    <source>
        <dbReference type="ARBA" id="ARBA00023155"/>
    </source>
</evidence>
<keyword evidence="2" id="KW-0217">Developmental protein</keyword>
<gene>
    <name evidence="15" type="primary">HOXD1</name>
</gene>
<feature type="region of interest" description="Disordered" evidence="12">
    <location>
        <begin position="27"/>
        <end position="78"/>
    </location>
</feature>
<dbReference type="GO" id="GO:0000981">
    <property type="term" value="F:DNA-binding transcription factor activity, RNA polymerase II-specific"/>
    <property type="evidence" value="ECO:0007669"/>
    <property type="project" value="InterPro"/>
</dbReference>
<feature type="domain" description="Homeobox" evidence="13">
    <location>
        <begin position="196"/>
        <end position="256"/>
    </location>
</feature>
<evidence type="ECO:0000256" key="2">
    <source>
        <dbReference type="ARBA" id="ARBA00022473"/>
    </source>
</evidence>
<evidence type="ECO:0000256" key="1">
    <source>
        <dbReference type="ARBA" id="ARBA00004123"/>
    </source>
</evidence>